<feature type="compositionally biased region" description="Basic and acidic residues" evidence="1">
    <location>
        <begin position="14"/>
        <end position="25"/>
    </location>
</feature>
<sequence length="57" mass="6266">MQKDLGSDLLPQREATDSDVSDHASPRCASATQVRRVTLKKRYPHVYKGLPSSAPAE</sequence>
<keyword evidence="3" id="KW-1185">Reference proteome</keyword>
<reference evidence="2" key="1">
    <citation type="submission" date="2018-03" db="EMBL/GenBank/DDBJ databases">
        <authorList>
            <person name="Guldener U."/>
        </authorList>
    </citation>
    <scope>NUCLEOTIDE SEQUENCE</scope>
</reference>
<protein>
    <submittedName>
        <fullName evidence="2">Uncharacterized protein</fullName>
    </submittedName>
</protein>
<evidence type="ECO:0000313" key="2">
    <source>
        <dbReference type="EMBL" id="SPJ81317.1"/>
    </source>
</evidence>
<gene>
    <name evidence="2" type="ORF">FTOL_08869</name>
</gene>
<proteinExistence type="predicted"/>
<feature type="region of interest" description="Disordered" evidence="1">
    <location>
        <begin position="1"/>
        <end position="36"/>
    </location>
</feature>
<dbReference type="EMBL" id="ONZP01000319">
    <property type="protein sequence ID" value="SPJ81317.1"/>
    <property type="molecule type" value="Genomic_DNA"/>
</dbReference>
<organism evidence="2 3">
    <name type="scientific">Fusarium torulosum</name>
    <dbReference type="NCBI Taxonomy" id="33205"/>
    <lineage>
        <taxon>Eukaryota</taxon>
        <taxon>Fungi</taxon>
        <taxon>Dikarya</taxon>
        <taxon>Ascomycota</taxon>
        <taxon>Pezizomycotina</taxon>
        <taxon>Sordariomycetes</taxon>
        <taxon>Hypocreomycetidae</taxon>
        <taxon>Hypocreales</taxon>
        <taxon>Nectriaceae</taxon>
        <taxon>Fusarium</taxon>
    </lineage>
</organism>
<evidence type="ECO:0000313" key="3">
    <source>
        <dbReference type="Proteomes" id="UP001187734"/>
    </source>
</evidence>
<comment type="caution">
    <text evidence="2">The sequence shown here is derived from an EMBL/GenBank/DDBJ whole genome shotgun (WGS) entry which is preliminary data.</text>
</comment>
<dbReference type="AlphaFoldDB" id="A0AAE8ME12"/>
<name>A0AAE8ME12_9HYPO</name>
<dbReference type="Proteomes" id="UP001187734">
    <property type="component" value="Unassembled WGS sequence"/>
</dbReference>
<accession>A0AAE8ME12</accession>
<evidence type="ECO:0000256" key="1">
    <source>
        <dbReference type="SAM" id="MobiDB-lite"/>
    </source>
</evidence>